<evidence type="ECO:0000259" key="13">
    <source>
        <dbReference type="PROSITE" id="PS50835"/>
    </source>
</evidence>
<evidence type="ECO:0000256" key="11">
    <source>
        <dbReference type="SAM" id="MobiDB-lite"/>
    </source>
</evidence>
<evidence type="ECO:0000256" key="3">
    <source>
        <dbReference type="ARBA" id="ARBA00022427"/>
    </source>
</evidence>
<keyword evidence="7" id="KW-0472">Membrane</keyword>
<feature type="chain" id="PRO_5029860031" description="Ig-like domain-containing protein" evidence="12">
    <location>
        <begin position="20"/>
        <end position="574"/>
    </location>
</feature>
<keyword evidence="12" id="KW-0732">Signal</keyword>
<evidence type="ECO:0000256" key="6">
    <source>
        <dbReference type="ARBA" id="ARBA00022989"/>
    </source>
</evidence>
<evidence type="ECO:0000256" key="10">
    <source>
        <dbReference type="ARBA" id="ARBA00046288"/>
    </source>
</evidence>
<keyword evidence="8" id="KW-1015">Disulfide bond</keyword>
<evidence type="ECO:0000256" key="1">
    <source>
        <dbReference type="ARBA" id="ARBA00004435"/>
    </source>
</evidence>
<reference evidence="14 15" key="1">
    <citation type="submission" date="2020-02" db="EMBL/GenBank/DDBJ databases">
        <title>A chromosome-scale genome assembly of the black bullhead catfish (Ameiurus melas).</title>
        <authorList>
            <person name="Wen M."/>
            <person name="Zham M."/>
            <person name="Cabau C."/>
            <person name="Klopp C."/>
            <person name="Donnadieu C."/>
            <person name="Roques C."/>
            <person name="Bouchez O."/>
            <person name="Lampietro C."/>
            <person name="Jouanno E."/>
            <person name="Herpin A."/>
            <person name="Louis A."/>
            <person name="Berthelot C."/>
            <person name="Parey E."/>
            <person name="Roest-Crollius H."/>
            <person name="Braasch I."/>
            <person name="Postlethwait J."/>
            <person name="Robinson-Rechavi M."/>
            <person name="Echchiki A."/>
            <person name="Begum T."/>
            <person name="Montfort J."/>
            <person name="Schartl M."/>
            <person name="Bobe J."/>
            <person name="Guiguen Y."/>
        </authorList>
    </citation>
    <scope>NUCLEOTIDE SEQUENCE [LARGE SCALE GENOMIC DNA]</scope>
    <source>
        <strain evidence="14">M_S1</strain>
        <tissue evidence="14">Blood</tissue>
    </source>
</reference>
<dbReference type="GO" id="GO:0031016">
    <property type="term" value="P:pancreas development"/>
    <property type="evidence" value="ECO:0007669"/>
    <property type="project" value="TreeGrafter"/>
</dbReference>
<organism evidence="14 15">
    <name type="scientific">Ameiurus melas</name>
    <name type="common">Black bullhead</name>
    <name type="synonym">Silurus melas</name>
    <dbReference type="NCBI Taxonomy" id="219545"/>
    <lineage>
        <taxon>Eukaryota</taxon>
        <taxon>Metazoa</taxon>
        <taxon>Chordata</taxon>
        <taxon>Craniata</taxon>
        <taxon>Vertebrata</taxon>
        <taxon>Euteleostomi</taxon>
        <taxon>Actinopterygii</taxon>
        <taxon>Neopterygii</taxon>
        <taxon>Teleostei</taxon>
        <taxon>Ostariophysi</taxon>
        <taxon>Siluriformes</taxon>
        <taxon>Ictaluridae</taxon>
        <taxon>Ameiurus</taxon>
    </lineage>
</organism>
<keyword evidence="3" id="KW-0796">Tight junction</keyword>
<accession>A0A7J6AYZ2</accession>
<dbReference type="InterPro" id="IPR007110">
    <property type="entry name" value="Ig-like_dom"/>
</dbReference>
<dbReference type="AlphaFoldDB" id="A0A7J6AYZ2"/>
<dbReference type="InterPro" id="IPR003599">
    <property type="entry name" value="Ig_sub"/>
</dbReference>
<feature type="region of interest" description="Disordered" evidence="11">
    <location>
        <begin position="418"/>
        <end position="574"/>
    </location>
</feature>
<evidence type="ECO:0000313" key="14">
    <source>
        <dbReference type="EMBL" id="KAF4087367.1"/>
    </source>
</evidence>
<dbReference type="GO" id="GO:0012505">
    <property type="term" value="C:endomembrane system"/>
    <property type="evidence" value="ECO:0007669"/>
    <property type="project" value="UniProtKB-SubCell"/>
</dbReference>
<evidence type="ECO:0000256" key="5">
    <source>
        <dbReference type="ARBA" id="ARBA00022949"/>
    </source>
</evidence>
<dbReference type="InterPro" id="IPR036179">
    <property type="entry name" value="Ig-like_dom_sf"/>
</dbReference>
<dbReference type="PANTHER" id="PTHR15923:SF0">
    <property type="entry name" value="IMMUNOGLOBULIN-LIKE DOMAIN-CONTAINING RECEPTOR 2"/>
    <property type="match status" value="1"/>
</dbReference>
<feature type="compositionally biased region" description="Polar residues" evidence="11">
    <location>
        <begin position="324"/>
        <end position="333"/>
    </location>
</feature>
<dbReference type="InterPro" id="IPR013783">
    <property type="entry name" value="Ig-like_fold"/>
</dbReference>
<evidence type="ECO:0000256" key="8">
    <source>
        <dbReference type="ARBA" id="ARBA00023157"/>
    </source>
</evidence>
<dbReference type="GO" id="GO:0005923">
    <property type="term" value="C:bicellular tight junction"/>
    <property type="evidence" value="ECO:0007669"/>
    <property type="project" value="UniProtKB-SubCell"/>
</dbReference>
<comment type="caution">
    <text evidence="14">The sequence shown here is derived from an EMBL/GenBank/DDBJ whole genome shotgun (WGS) entry which is preliminary data.</text>
</comment>
<dbReference type="SUPFAM" id="SSF48726">
    <property type="entry name" value="Immunoglobulin"/>
    <property type="match status" value="1"/>
</dbReference>
<keyword evidence="5" id="KW-0965">Cell junction</keyword>
<proteinExistence type="inferred from homology"/>
<dbReference type="Proteomes" id="UP000593565">
    <property type="component" value="Unassembled WGS sequence"/>
</dbReference>
<dbReference type="InterPro" id="IPR051874">
    <property type="entry name" value="Ig-like_domain-LISCH7"/>
</dbReference>
<evidence type="ECO:0000256" key="9">
    <source>
        <dbReference type="ARBA" id="ARBA00023319"/>
    </source>
</evidence>
<evidence type="ECO:0000256" key="7">
    <source>
        <dbReference type="ARBA" id="ARBA00023136"/>
    </source>
</evidence>
<dbReference type="PROSITE" id="PS50835">
    <property type="entry name" value="IG_LIKE"/>
    <property type="match status" value="1"/>
</dbReference>
<evidence type="ECO:0000313" key="15">
    <source>
        <dbReference type="Proteomes" id="UP000593565"/>
    </source>
</evidence>
<evidence type="ECO:0000256" key="12">
    <source>
        <dbReference type="SAM" id="SignalP"/>
    </source>
</evidence>
<feature type="compositionally biased region" description="Polar residues" evidence="11">
    <location>
        <begin position="540"/>
        <end position="550"/>
    </location>
</feature>
<keyword evidence="4" id="KW-0812">Transmembrane</keyword>
<dbReference type="InterPro" id="IPR008664">
    <property type="entry name" value="LISCH7"/>
</dbReference>
<keyword evidence="15" id="KW-1185">Reference proteome</keyword>
<dbReference type="Pfam" id="PF05624">
    <property type="entry name" value="LSR"/>
    <property type="match status" value="1"/>
</dbReference>
<name>A0A7J6AYZ2_AMEME</name>
<dbReference type="EMBL" id="JAAGNN010000007">
    <property type="protein sequence ID" value="KAF4087367.1"/>
    <property type="molecule type" value="Genomic_DNA"/>
</dbReference>
<comment type="subcellular location">
    <subcellularLocation>
        <location evidence="1">Cell junction</location>
        <location evidence="1">Tight junction</location>
    </subcellularLocation>
    <subcellularLocation>
        <location evidence="10">Endomembrane system</location>
        <topology evidence="10">Single-pass type I membrane protein</topology>
    </subcellularLocation>
</comment>
<sequence length="574" mass="64984">MRFLPSQWIPVVLISGLTCDCVHVTVKDEKKFAMLFSSVVLQCQYKTQSNNLPTVQWQYKSYCTDRTRESFTFLETLGVHGSNLGAKSHLDCSDAGRTVQIVASKQGNSLTLANQYKGRDISIINKADLRIGALHWGDSGVYICRVISSDDLEGKNEDQVELLVLGKTGVLNDVLPEFELEVMPEWAFVGSVVLGSVLLLVVLGVCWCQCCPHSCCCYVRCCCCPDTCCCPKHLYEAGKNAKSGGQPPQIAMYPPYYGVPMVPQTAPSLIEPKVLAAPPSVENNTARAGSVSELSSLHDGDVDFRQTYRQVQKKALPPIRDPSSESQFHTASTAHRLRPTQYRSSRPEEQPDSRWNCRSEHLPRKAFDTRGRTGSLDELEEFARNYGHRAGRRCDVHDFRDPEQDFDMELRCQNEYRPRGFQDDDDANWRRHSPPLPPQRGERYGTRRKSYNDAYLTSVLERKARGQGECGGRVDEDSDTPSKSSKKNSDRYYSRSPSNRPEEDESLPPYCEVDRCRTEEPAAQERCRTMEPATRPFSYTRPNQSMSHTLQDLREDKNKPRKLTTHLSRDSLIV</sequence>
<dbReference type="SMART" id="SM00409">
    <property type="entry name" value="IG"/>
    <property type="match status" value="1"/>
</dbReference>
<dbReference type="GO" id="GO:0016020">
    <property type="term" value="C:membrane"/>
    <property type="evidence" value="ECO:0007669"/>
    <property type="project" value="TreeGrafter"/>
</dbReference>
<dbReference type="Gene3D" id="2.60.40.10">
    <property type="entry name" value="Immunoglobulins"/>
    <property type="match status" value="1"/>
</dbReference>
<feature type="signal peptide" evidence="12">
    <location>
        <begin position="1"/>
        <end position="19"/>
    </location>
</feature>
<evidence type="ECO:0000256" key="4">
    <source>
        <dbReference type="ARBA" id="ARBA00022692"/>
    </source>
</evidence>
<evidence type="ECO:0000256" key="2">
    <source>
        <dbReference type="ARBA" id="ARBA00009491"/>
    </source>
</evidence>
<feature type="compositionally biased region" description="Basic and acidic residues" evidence="11">
    <location>
        <begin position="512"/>
        <end position="529"/>
    </location>
</feature>
<feature type="domain" description="Ig-like" evidence="13">
    <location>
        <begin position="10"/>
        <end position="161"/>
    </location>
</feature>
<feature type="region of interest" description="Disordered" evidence="11">
    <location>
        <begin position="312"/>
        <end position="360"/>
    </location>
</feature>
<protein>
    <recommendedName>
        <fullName evidence="13">Ig-like domain-containing protein</fullName>
    </recommendedName>
</protein>
<keyword evidence="6" id="KW-1133">Transmembrane helix</keyword>
<keyword evidence="9" id="KW-0393">Immunoglobulin domain</keyword>
<dbReference type="PANTHER" id="PTHR15923">
    <property type="entry name" value="TRANSMEMBRANE AND IMMUNOGLOBULIN DOMAIN-CONTAINING PROTEIN"/>
    <property type="match status" value="1"/>
</dbReference>
<feature type="compositionally biased region" description="Basic and acidic residues" evidence="11">
    <location>
        <begin position="345"/>
        <end position="360"/>
    </location>
</feature>
<gene>
    <name evidence="14" type="ORF">AMELA_G00094880</name>
</gene>
<comment type="similarity">
    <text evidence="2">Belongs to the immunoglobulin superfamily. LISCH7 family.</text>
</comment>